<accession>A0A0K0PUJ2</accession>
<dbReference type="Pfam" id="PF00001">
    <property type="entry name" value="7tm_1"/>
    <property type="match status" value="1"/>
</dbReference>
<evidence type="ECO:0000256" key="5">
    <source>
        <dbReference type="ARBA" id="ARBA00023040"/>
    </source>
</evidence>
<reference evidence="12" key="1">
    <citation type="journal article" date="2015" name="Cell Rep.">
        <title>Large-Scale Combinatorial Deorphanization of Platynereis Neuropeptide GPCRs.</title>
        <authorList>
            <person name="Bauknecht P.M."/>
            <person name="Jekely G."/>
        </authorList>
    </citation>
    <scope>NUCLEOTIDE SEQUENCE</scope>
</reference>
<feature type="transmembrane region" description="Helical" evidence="10">
    <location>
        <begin position="210"/>
        <end position="233"/>
    </location>
</feature>
<dbReference type="InterPro" id="IPR017452">
    <property type="entry name" value="GPCR_Rhodpsn_7TM"/>
</dbReference>
<comment type="similarity">
    <text evidence="9">Belongs to the G-protein coupled receptor 1 family.</text>
</comment>
<evidence type="ECO:0000256" key="7">
    <source>
        <dbReference type="ARBA" id="ARBA00023170"/>
    </source>
</evidence>
<keyword evidence="4 10" id="KW-1133">Transmembrane helix</keyword>
<dbReference type="SUPFAM" id="SSF81321">
    <property type="entry name" value="Family A G protein-coupled receptor-like"/>
    <property type="match status" value="1"/>
</dbReference>
<feature type="transmembrane region" description="Helical" evidence="10">
    <location>
        <begin position="165"/>
        <end position="190"/>
    </location>
</feature>
<keyword evidence="3 9" id="KW-0812">Transmembrane</keyword>
<feature type="transmembrane region" description="Helical" evidence="10">
    <location>
        <begin position="116"/>
        <end position="144"/>
    </location>
</feature>
<dbReference type="GO" id="GO:0071880">
    <property type="term" value="P:adenylate cyclase-activating adrenergic receptor signaling pathway"/>
    <property type="evidence" value="ECO:0007669"/>
    <property type="project" value="TreeGrafter"/>
</dbReference>
<organism evidence="12">
    <name type="scientific">Platynereis dumerilii</name>
    <name type="common">Dumeril's clam worm</name>
    <dbReference type="NCBI Taxonomy" id="6359"/>
    <lineage>
        <taxon>Eukaryota</taxon>
        <taxon>Metazoa</taxon>
        <taxon>Spiralia</taxon>
        <taxon>Lophotrochozoa</taxon>
        <taxon>Annelida</taxon>
        <taxon>Polychaeta</taxon>
        <taxon>Errantia</taxon>
        <taxon>Phyllodocida</taxon>
        <taxon>Nereididae</taxon>
        <taxon>Platynereis</taxon>
    </lineage>
</organism>
<dbReference type="SMART" id="SM01381">
    <property type="entry name" value="7TM_GPCR_Srsx"/>
    <property type="match status" value="1"/>
</dbReference>
<keyword evidence="7 9" id="KW-0675">Receptor</keyword>
<evidence type="ECO:0000256" key="8">
    <source>
        <dbReference type="ARBA" id="ARBA00023224"/>
    </source>
</evidence>
<evidence type="ECO:0000313" key="12">
    <source>
        <dbReference type="EMBL" id="AKQ63050.1"/>
    </source>
</evidence>
<keyword evidence="8 9" id="KW-0807">Transducer</keyword>
<keyword evidence="6 10" id="KW-0472">Membrane</keyword>
<dbReference type="Gene3D" id="1.20.1070.10">
    <property type="entry name" value="Rhodopsin 7-helix transmembrane proteins"/>
    <property type="match status" value="1"/>
</dbReference>
<dbReference type="GO" id="GO:0043410">
    <property type="term" value="P:positive regulation of MAPK cascade"/>
    <property type="evidence" value="ECO:0007669"/>
    <property type="project" value="TreeGrafter"/>
</dbReference>
<keyword evidence="2" id="KW-1003">Cell membrane</keyword>
<evidence type="ECO:0000256" key="4">
    <source>
        <dbReference type="ARBA" id="ARBA00022989"/>
    </source>
</evidence>
<proteinExistence type="evidence at transcript level"/>
<dbReference type="EMBL" id="KP293996">
    <property type="protein sequence ID" value="AKQ63050.1"/>
    <property type="molecule type" value="mRNA"/>
</dbReference>
<dbReference type="GO" id="GO:0004930">
    <property type="term" value="F:G protein-coupled receptor activity"/>
    <property type="evidence" value="ECO:0007669"/>
    <property type="project" value="UniProtKB-KW"/>
</dbReference>
<evidence type="ECO:0000256" key="10">
    <source>
        <dbReference type="SAM" id="Phobius"/>
    </source>
</evidence>
<protein>
    <submittedName>
        <fullName evidence="12">Orphan G-protein coupled receptor 46</fullName>
    </submittedName>
</protein>
<evidence type="ECO:0000256" key="2">
    <source>
        <dbReference type="ARBA" id="ARBA00022475"/>
    </source>
</evidence>
<evidence type="ECO:0000256" key="3">
    <source>
        <dbReference type="ARBA" id="ARBA00022692"/>
    </source>
</evidence>
<dbReference type="PRINTS" id="PR00237">
    <property type="entry name" value="GPCRRHODOPSN"/>
</dbReference>
<dbReference type="PANTHER" id="PTHR24248">
    <property type="entry name" value="ADRENERGIC RECEPTOR-RELATED G-PROTEIN COUPLED RECEPTOR"/>
    <property type="match status" value="1"/>
</dbReference>
<feature type="transmembrane region" description="Helical" evidence="10">
    <location>
        <begin position="49"/>
        <end position="76"/>
    </location>
</feature>
<dbReference type="AlphaFoldDB" id="A0A0K0PUJ2"/>
<evidence type="ECO:0000256" key="6">
    <source>
        <dbReference type="ARBA" id="ARBA00023136"/>
    </source>
</evidence>
<dbReference type="CDD" id="cd14967">
    <property type="entry name" value="7tmA_amine_R-like"/>
    <property type="match status" value="1"/>
</dbReference>
<dbReference type="GO" id="GO:0005886">
    <property type="term" value="C:plasma membrane"/>
    <property type="evidence" value="ECO:0007669"/>
    <property type="project" value="UniProtKB-SubCell"/>
</dbReference>
<evidence type="ECO:0000256" key="1">
    <source>
        <dbReference type="ARBA" id="ARBA00004651"/>
    </source>
</evidence>
<evidence type="ECO:0000256" key="9">
    <source>
        <dbReference type="RuleBase" id="RU000688"/>
    </source>
</evidence>
<dbReference type="PROSITE" id="PS50262">
    <property type="entry name" value="G_PROTEIN_RECEP_F1_2"/>
    <property type="match status" value="1"/>
</dbReference>
<comment type="subcellular location">
    <subcellularLocation>
        <location evidence="1">Cell membrane</location>
        <topology evidence="1">Multi-pass membrane protein</topology>
    </subcellularLocation>
</comment>
<evidence type="ECO:0000259" key="11">
    <source>
        <dbReference type="PROSITE" id="PS50262"/>
    </source>
</evidence>
<dbReference type="PRINTS" id="PR01102">
    <property type="entry name" value="5HT6RECEPTR"/>
</dbReference>
<keyword evidence="5 9" id="KW-0297">G-protein coupled receptor</keyword>
<sequence length="420" mass="47115">MHATMDGGRSALVMVTIRSNSTAFSNLNSNTNGTNADTGATLPGYTQRIIIGILLGNIIFLTVFGNCLVISAVVCFRRLRSVTNYFVVSLAVADMTVAVFVMPYSLLFEIYGEWRFGWVFCYFWISCDVTCCTASILHLCVISLDRYLAITGPLSYHRRMSKLRAVTMIVGVWICSIAISFLPIFLGWFADHSQMDLYTDSANCGLYVNKIYAVISSAMSFYIPLVVMLCVYFKIFRIAQSQAREIHRLEKSVDFSSGPNDLRFGRKSRKFKKDIKAIRTLGTLMGLFCVSWLPFFLMYLIMPFCSSCNFPATLVSAITWLGYINSSINPCIYTLLNRDFRIAFRKLVTCNALVNALQSEHSSNQAALGKSAIKGDSSIEERQNLRDMSPHLVIRAKSNINGHSSHIRKNVAFEHADTDI</sequence>
<feature type="domain" description="G-protein coupled receptors family 1 profile" evidence="11">
    <location>
        <begin position="65"/>
        <end position="333"/>
    </location>
</feature>
<name>A0A0K0PUJ2_PLADU</name>
<feature type="transmembrane region" description="Helical" evidence="10">
    <location>
        <begin position="83"/>
        <end position="104"/>
    </location>
</feature>
<dbReference type="InterPro" id="IPR000276">
    <property type="entry name" value="GPCR_Rhodpsn"/>
</dbReference>
<feature type="transmembrane region" description="Helical" evidence="10">
    <location>
        <begin position="314"/>
        <end position="336"/>
    </location>
</feature>
<dbReference type="PANTHER" id="PTHR24248:SF66">
    <property type="entry name" value="OCTOPAMINE RECEPTOR BETA-3R"/>
    <property type="match status" value="1"/>
</dbReference>
<dbReference type="PROSITE" id="PS00237">
    <property type="entry name" value="G_PROTEIN_RECEP_F1_1"/>
    <property type="match status" value="1"/>
</dbReference>
<feature type="transmembrane region" description="Helical" evidence="10">
    <location>
        <begin position="277"/>
        <end position="302"/>
    </location>
</feature>